<sequence>MSKKKYKMVLPLLSTIIHHKEPIKEHYKEHHKEHHKEENFCDTSSDTNVKEEIVVLQSKCEEAKLIYDFTNTNISVREFTDCFTVDDYWGGENNYDSNDIKIIDTPSILKNTWFSFTLNIQISVINKTHHDLIDNKLIINLSGIFNNPKTITYEQGNDTITLEYSTNNETIILKNDFIANNYNMNSYDGVIPEKFTSIDDGIIPIGDMKGYGSNICNLVIKGYSATKLENNSSFTLECTLFSKIKCPNCSIKHCSICSYLKNKIPYVLTKKIALPDKTCSND</sequence>
<organism evidence="1">
    <name type="scientific">viral metagenome</name>
    <dbReference type="NCBI Taxonomy" id="1070528"/>
    <lineage>
        <taxon>unclassified sequences</taxon>
        <taxon>metagenomes</taxon>
        <taxon>organismal metagenomes</taxon>
    </lineage>
</organism>
<evidence type="ECO:0000313" key="1">
    <source>
        <dbReference type="EMBL" id="QHT22001.1"/>
    </source>
</evidence>
<dbReference type="AlphaFoldDB" id="A0A6C0E065"/>
<accession>A0A6C0E065</accession>
<reference evidence="1" key="1">
    <citation type="journal article" date="2020" name="Nature">
        <title>Giant virus diversity and host interactions through global metagenomics.</title>
        <authorList>
            <person name="Schulz F."/>
            <person name="Roux S."/>
            <person name="Paez-Espino D."/>
            <person name="Jungbluth S."/>
            <person name="Walsh D.A."/>
            <person name="Denef V.J."/>
            <person name="McMahon K.D."/>
            <person name="Konstantinidis K.T."/>
            <person name="Eloe-Fadrosh E.A."/>
            <person name="Kyrpides N.C."/>
            <person name="Woyke T."/>
        </authorList>
    </citation>
    <scope>NUCLEOTIDE SEQUENCE</scope>
    <source>
        <strain evidence="1">GVMAG-M-3300023179-103</strain>
    </source>
</reference>
<dbReference type="EMBL" id="MN739700">
    <property type="protein sequence ID" value="QHT22001.1"/>
    <property type="molecule type" value="Genomic_DNA"/>
</dbReference>
<name>A0A6C0E065_9ZZZZ</name>
<proteinExistence type="predicted"/>
<protein>
    <submittedName>
        <fullName evidence="1">Uncharacterized protein</fullName>
    </submittedName>
</protein>